<gene>
    <name evidence="1" type="ORF">HMPREF9607_00342</name>
</gene>
<keyword evidence="2" id="KW-1185">Reference proteome</keyword>
<evidence type="ECO:0000313" key="1">
    <source>
        <dbReference type="EMBL" id="EFS93422.1"/>
    </source>
</evidence>
<reference evidence="1" key="1">
    <citation type="submission" date="2010-08" db="EMBL/GenBank/DDBJ databases">
        <authorList>
            <person name="Weinstock G."/>
            <person name="Sodergren E."/>
            <person name="Clifton S."/>
            <person name="Fulton L."/>
            <person name="Fulton B."/>
            <person name="Courtney L."/>
            <person name="Fronick C."/>
            <person name="Harrison M."/>
            <person name="Strong C."/>
            <person name="Farmer C."/>
            <person name="Delahaunty K."/>
            <person name="Markovic C."/>
            <person name="Hall O."/>
            <person name="Minx P."/>
            <person name="Tomlinson C."/>
            <person name="Mitreva M."/>
            <person name="Hou S."/>
            <person name="Chen J."/>
            <person name="Wollam A."/>
            <person name="Pepin K.H."/>
            <person name="Johnson M."/>
            <person name="Bhonagiri V."/>
            <person name="Zhang X."/>
            <person name="Suruliraj S."/>
            <person name="Warren W."/>
            <person name="Chinwalla A."/>
            <person name="Mardis E.R."/>
            <person name="Wilson R.K."/>
        </authorList>
    </citation>
    <scope>NUCLEOTIDE SEQUENCE [LARGE SCALE GENOMIC DNA]</scope>
    <source>
        <strain evidence="1">HL044PA1</strain>
    </source>
</reference>
<accession>A0ABP2K929</accession>
<proteinExistence type="predicted"/>
<sequence>MARVIADDHHAAVATDDLALIADLLDARLNLHEILFRVTVPWWEPGWCAAKRLAMSSSSLMAVDDPAAGEIVGRQLDDDTIRWQDSDVVLAHLAANRGKNAVPILELDTKHGIGQSFNDSSL</sequence>
<dbReference type="Proteomes" id="UP000003179">
    <property type="component" value="Unassembled WGS sequence"/>
</dbReference>
<evidence type="ECO:0000313" key="2">
    <source>
        <dbReference type="Proteomes" id="UP000003179"/>
    </source>
</evidence>
<dbReference type="EMBL" id="ADZU01000010">
    <property type="protein sequence ID" value="EFS93422.1"/>
    <property type="molecule type" value="Genomic_DNA"/>
</dbReference>
<name>A0ABP2K929_9ACTN</name>
<comment type="caution">
    <text evidence="1">The sequence shown here is derived from an EMBL/GenBank/DDBJ whole genome shotgun (WGS) entry which is preliminary data.</text>
</comment>
<organism evidence="1 2">
    <name type="scientific">Cutibacterium modestum HL044PA1</name>
    <dbReference type="NCBI Taxonomy" id="765109"/>
    <lineage>
        <taxon>Bacteria</taxon>
        <taxon>Bacillati</taxon>
        <taxon>Actinomycetota</taxon>
        <taxon>Actinomycetes</taxon>
        <taxon>Propionibacteriales</taxon>
        <taxon>Propionibacteriaceae</taxon>
        <taxon>Cutibacterium</taxon>
        <taxon>Cutibacterium modestum</taxon>
    </lineage>
</organism>
<protein>
    <submittedName>
        <fullName evidence="1">Uncharacterized protein</fullName>
    </submittedName>
</protein>